<dbReference type="GO" id="GO:0033314">
    <property type="term" value="P:mitotic DNA replication checkpoint signaling"/>
    <property type="evidence" value="ECO:0007669"/>
    <property type="project" value="InterPro"/>
</dbReference>
<proteinExistence type="predicted"/>
<dbReference type="Proteomes" id="UP000594263">
    <property type="component" value="Unplaced"/>
</dbReference>
<dbReference type="GO" id="GO:0006260">
    <property type="term" value="P:DNA replication"/>
    <property type="evidence" value="ECO:0007669"/>
    <property type="project" value="InterPro"/>
</dbReference>
<dbReference type="PANTHER" id="PTHR21556:SF2">
    <property type="entry name" value="TRESLIN"/>
    <property type="match status" value="1"/>
</dbReference>
<name>A0A7N0U636_KALFE</name>
<accession>A0A7N0U636</accession>
<dbReference type="EnsemblPlants" id="Kaladp0055s0337.1.v1.1">
    <property type="protein sequence ID" value="Kaladp0055s0337.1.v1.1"/>
    <property type="gene ID" value="Kaladp0055s0337.v1.1"/>
</dbReference>
<feature type="compositionally biased region" description="Polar residues" evidence="1">
    <location>
        <begin position="826"/>
        <end position="837"/>
    </location>
</feature>
<evidence type="ECO:0000313" key="2">
    <source>
        <dbReference type="EnsemblPlants" id="Kaladp0055s0337.1.v1.1"/>
    </source>
</evidence>
<dbReference type="InterPro" id="IPR026153">
    <property type="entry name" value="Treslin"/>
</dbReference>
<feature type="region of interest" description="Disordered" evidence="1">
    <location>
        <begin position="480"/>
        <end position="507"/>
    </location>
</feature>
<dbReference type="Gramene" id="Kaladp0055s0337.1.v1.1">
    <property type="protein sequence ID" value="Kaladp0055s0337.1.v1.1"/>
    <property type="gene ID" value="Kaladp0055s0337.v1.1"/>
</dbReference>
<dbReference type="GO" id="GO:0005634">
    <property type="term" value="C:nucleus"/>
    <property type="evidence" value="ECO:0007669"/>
    <property type="project" value="InterPro"/>
</dbReference>
<evidence type="ECO:0000256" key="1">
    <source>
        <dbReference type="SAM" id="MobiDB-lite"/>
    </source>
</evidence>
<feature type="region of interest" description="Disordered" evidence="1">
    <location>
        <begin position="826"/>
        <end position="863"/>
    </location>
</feature>
<feature type="compositionally biased region" description="Basic and acidic residues" evidence="1">
    <location>
        <begin position="480"/>
        <end position="493"/>
    </location>
</feature>
<dbReference type="GO" id="GO:0007095">
    <property type="term" value="P:mitotic G2 DNA damage checkpoint signaling"/>
    <property type="evidence" value="ECO:0007669"/>
    <property type="project" value="TreeGrafter"/>
</dbReference>
<evidence type="ECO:0008006" key="4">
    <source>
        <dbReference type="Google" id="ProtNLM"/>
    </source>
</evidence>
<sequence>MADPIPYSRTQRVLLLIDLHPTTLSQNPGPYLRAVRAAADAILTFPSISSSLFSFKFFYSSLPLILYPTKPPLSLRFDQPAATLGLLAEALASVRREGRAGEVGRGPKAVLVDSALRQILHDYAWEGEEWESGAGVGAVRSNLVVVLSPVGDLAEFMDLGKDEEALGSVDKFVGKFGDVFDHVREGYARNDIHLAWIDVKSELQCAIREVENDRFESKCDFFQKGLKSLGWGYCSTDSVLLGSALVQFGMIYPLIGLSPDVMKCDGLAKKCRAQLNLEISDVRGKPLECKCCYLELVETNLFSRCKSGCGLNGLELENQKRENEVSRKTFLDPLDCNATIKFRIQAVMKYPECDKMVGRLTDIVLVRGSVGKSGDDVVEVSGEFYADRAMRLLRFEMNDCKENYSGPMWHILLSYLYKESYWGIVSSTDSSGNSSTGILKPFTIDSALLFVMDSVSWPQKGIDGLDITKSVKDADVKSHTVSKDGQRDIEDARQTTIHSSQDDGKMSRKCSRKFKNLNWSAFCKMAYERFRTDIGDVYFSTLSDKSKKLKFLQCWMKQIKKCSSNLYIPDQLEPHLTPEELNDRLMQSLGDSEQPLSTPTSVGENTLTDCHPTQDAAVGDLNCETPQDFIRNLSSKIHVCLDTEGLDLGAFAERIVKCTMHSFQIAHMNDDISPSETTAESHDTVLGKIAGELTSLLLVDPKDMKARHKHNDKMEDSDTCSSKLESESTRRRYELQILFRMEIIRSQLAPSIAESVKHKFVKQICQLLERIQCIEGGFFGDWSLDSYLAKLLKSRYSNDLEETLHQIYSKMDLLLFSEEDENLNFLPNSEDSSQPLGETQGGDASGENEPIFKPLSADNKSQHRQLQNKKLSLKANKSKSHILKLAEAEKMRERARRFSSFTSWIPDLQKVWTSKQQPQLTRSQSDLSRKHSKRPCRHPASSDMVFETPETNKKSCSRRSVDSPCNSVSKALFQDIGH</sequence>
<reference evidence="2" key="1">
    <citation type="submission" date="2021-01" db="UniProtKB">
        <authorList>
            <consortium name="EnsemblPlants"/>
        </authorList>
    </citation>
    <scope>IDENTIFICATION</scope>
</reference>
<protein>
    <recommendedName>
        <fullName evidence="4">Treslin</fullName>
    </recommendedName>
</protein>
<feature type="region of interest" description="Disordered" evidence="1">
    <location>
        <begin position="913"/>
        <end position="965"/>
    </location>
</feature>
<dbReference type="GO" id="GO:0003682">
    <property type="term" value="F:chromatin binding"/>
    <property type="evidence" value="ECO:0007669"/>
    <property type="project" value="TreeGrafter"/>
</dbReference>
<dbReference type="AlphaFoldDB" id="A0A7N0U636"/>
<keyword evidence="3" id="KW-1185">Reference proteome</keyword>
<dbReference type="GO" id="GO:0030174">
    <property type="term" value="P:regulation of DNA-templated DNA replication initiation"/>
    <property type="evidence" value="ECO:0007669"/>
    <property type="project" value="TreeGrafter"/>
</dbReference>
<dbReference type="GO" id="GO:0010212">
    <property type="term" value="P:response to ionizing radiation"/>
    <property type="evidence" value="ECO:0007669"/>
    <property type="project" value="InterPro"/>
</dbReference>
<dbReference type="PANTHER" id="PTHR21556">
    <property type="entry name" value="TRESLIN"/>
    <property type="match status" value="1"/>
</dbReference>
<feature type="compositionally biased region" description="Polar residues" evidence="1">
    <location>
        <begin position="913"/>
        <end position="926"/>
    </location>
</feature>
<dbReference type="OMA" id="FFRMEIL"/>
<evidence type="ECO:0000313" key="3">
    <source>
        <dbReference type="Proteomes" id="UP000594263"/>
    </source>
</evidence>
<organism evidence="2 3">
    <name type="scientific">Kalanchoe fedtschenkoi</name>
    <name type="common">Lavender scallops</name>
    <name type="synonym">South American air plant</name>
    <dbReference type="NCBI Taxonomy" id="63787"/>
    <lineage>
        <taxon>Eukaryota</taxon>
        <taxon>Viridiplantae</taxon>
        <taxon>Streptophyta</taxon>
        <taxon>Embryophyta</taxon>
        <taxon>Tracheophyta</taxon>
        <taxon>Spermatophyta</taxon>
        <taxon>Magnoliopsida</taxon>
        <taxon>eudicotyledons</taxon>
        <taxon>Gunneridae</taxon>
        <taxon>Pentapetalae</taxon>
        <taxon>Saxifragales</taxon>
        <taxon>Crassulaceae</taxon>
        <taxon>Kalanchoe</taxon>
    </lineage>
</organism>